<sequence length="66" mass="7195">MNGAILKGILQAPTRRYGEAANFTGDSGPQHNWHTGEGDDQPEANSTLIHHKGIMVTVYLPPCWPP</sequence>
<dbReference type="EMBL" id="KN831949">
    <property type="protein sequence ID" value="KIO11805.1"/>
    <property type="molecule type" value="Genomic_DNA"/>
</dbReference>
<accession>A0A0C3PDG0</accession>
<organism evidence="2 3">
    <name type="scientific">Pisolithus tinctorius Marx 270</name>
    <dbReference type="NCBI Taxonomy" id="870435"/>
    <lineage>
        <taxon>Eukaryota</taxon>
        <taxon>Fungi</taxon>
        <taxon>Dikarya</taxon>
        <taxon>Basidiomycota</taxon>
        <taxon>Agaricomycotina</taxon>
        <taxon>Agaricomycetes</taxon>
        <taxon>Agaricomycetidae</taxon>
        <taxon>Boletales</taxon>
        <taxon>Sclerodermatineae</taxon>
        <taxon>Pisolithaceae</taxon>
        <taxon>Pisolithus</taxon>
    </lineage>
</organism>
<dbReference type="InParanoid" id="A0A0C3PDG0"/>
<feature type="region of interest" description="Disordered" evidence="1">
    <location>
        <begin position="23"/>
        <end position="43"/>
    </location>
</feature>
<reference evidence="2 3" key="1">
    <citation type="submission" date="2014-04" db="EMBL/GenBank/DDBJ databases">
        <authorList>
            <consortium name="DOE Joint Genome Institute"/>
            <person name="Kuo A."/>
            <person name="Kohler A."/>
            <person name="Costa M.D."/>
            <person name="Nagy L.G."/>
            <person name="Floudas D."/>
            <person name="Copeland A."/>
            <person name="Barry K.W."/>
            <person name="Cichocki N."/>
            <person name="Veneault-Fourrey C."/>
            <person name="LaButti K."/>
            <person name="Lindquist E.A."/>
            <person name="Lipzen A."/>
            <person name="Lundell T."/>
            <person name="Morin E."/>
            <person name="Murat C."/>
            <person name="Sun H."/>
            <person name="Tunlid A."/>
            <person name="Henrissat B."/>
            <person name="Grigoriev I.V."/>
            <person name="Hibbett D.S."/>
            <person name="Martin F."/>
            <person name="Nordberg H.P."/>
            <person name="Cantor M.N."/>
            <person name="Hua S.X."/>
        </authorList>
    </citation>
    <scope>NUCLEOTIDE SEQUENCE [LARGE SCALE GENOMIC DNA]</scope>
    <source>
        <strain evidence="2 3">Marx 270</strain>
    </source>
</reference>
<feature type="compositionally biased region" description="Polar residues" evidence="1">
    <location>
        <begin position="24"/>
        <end position="33"/>
    </location>
</feature>
<name>A0A0C3PDG0_PISTI</name>
<dbReference type="HOGENOM" id="CLU_2832230_0_0_1"/>
<keyword evidence="3" id="KW-1185">Reference proteome</keyword>
<evidence type="ECO:0000313" key="2">
    <source>
        <dbReference type="EMBL" id="KIO11805.1"/>
    </source>
</evidence>
<dbReference type="Proteomes" id="UP000054217">
    <property type="component" value="Unassembled WGS sequence"/>
</dbReference>
<proteinExistence type="predicted"/>
<dbReference type="AlphaFoldDB" id="A0A0C3PDG0"/>
<gene>
    <name evidence="2" type="ORF">M404DRAFT_798785</name>
</gene>
<reference evidence="3" key="2">
    <citation type="submission" date="2015-01" db="EMBL/GenBank/DDBJ databases">
        <title>Evolutionary Origins and Diversification of the Mycorrhizal Mutualists.</title>
        <authorList>
            <consortium name="DOE Joint Genome Institute"/>
            <consortium name="Mycorrhizal Genomics Consortium"/>
            <person name="Kohler A."/>
            <person name="Kuo A."/>
            <person name="Nagy L.G."/>
            <person name="Floudas D."/>
            <person name="Copeland A."/>
            <person name="Barry K.W."/>
            <person name="Cichocki N."/>
            <person name="Veneault-Fourrey C."/>
            <person name="LaButti K."/>
            <person name="Lindquist E.A."/>
            <person name="Lipzen A."/>
            <person name="Lundell T."/>
            <person name="Morin E."/>
            <person name="Murat C."/>
            <person name="Riley R."/>
            <person name="Ohm R."/>
            <person name="Sun H."/>
            <person name="Tunlid A."/>
            <person name="Henrissat B."/>
            <person name="Grigoriev I.V."/>
            <person name="Hibbett D.S."/>
            <person name="Martin F."/>
        </authorList>
    </citation>
    <scope>NUCLEOTIDE SEQUENCE [LARGE SCALE GENOMIC DNA]</scope>
    <source>
        <strain evidence="3">Marx 270</strain>
    </source>
</reference>
<protein>
    <submittedName>
        <fullName evidence="2">Uncharacterized protein</fullName>
    </submittedName>
</protein>
<evidence type="ECO:0000313" key="3">
    <source>
        <dbReference type="Proteomes" id="UP000054217"/>
    </source>
</evidence>
<evidence type="ECO:0000256" key="1">
    <source>
        <dbReference type="SAM" id="MobiDB-lite"/>
    </source>
</evidence>